<dbReference type="AlphaFoldDB" id="A0A645ELC1"/>
<accession>A0A645ELC1</accession>
<protein>
    <submittedName>
        <fullName evidence="2">Uncharacterized protein</fullName>
    </submittedName>
</protein>
<evidence type="ECO:0000256" key="1">
    <source>
        <dbReference type="SAM" id="Phobius"/>
    </source>
</evidence>
<organism evidence="2">
    <name type="scientific">bioreactor metagenome</name>
    <dbReference type="NCBI Taxonomy" id="1076179"/>
    <lineage>
        <taxon>unclassified sequences</taxon>
        <taxon>metagenomes</taxon>
        <taxon>ecological metagenomes</taxon>
    </lineage>
</organism>
<sequence>MGHRVLAFDEFDFAYQLIKYFLELDIALYAFLIGLNQRFREFFILDVGFGIFLG</sequence>
<keyword evidence="1" id="KW-0812">Transmembrane</keyword>
<feature type="transmembrane region" description="Helical" evidence="1">
    <location>
        <begin position="13"/>
        <end position="35"/>
    </location>
</feature>
<keyword evidence="1" id="KW-0472">Membrane</keyword>
<name>A0A645ELC1_9ZZZZ</name>
<gene>
    <name evidence="2" type="ORF">SDC9_149285</name>
</gene>
<proteinExistence type="predicted"/>
<dbReference type="EMBL" id="VSSQ01048033">
    <property type="protein sequence ID" value="MPN02072.1"/>
    <property type="molecule type" value="Genomic_DNA"/>
</dbReference>
<comment type="caution">
    <text evidence="2">The sequence shown here is derived from an EMBL/GenBank/DDBJ whole genome shotgun (WGS) entry which is preliminary data.</text>
</comment>
<evidence type="ECO:0000313" key="2">
    <source>
        <dbReference type="EMBL" id="MPN02072.1"/>
    </source>
</evidence>
<reference evidence="2" key="1">
    <citation type="submission" date="2019-08" db="EMBL/GenBank/DDBJ databases">
        <authorList>
            <person name="Kucharzyk K."/>
            <person name="Murdoch R.W."/>
            <person name="Higgins S."/>
            <person name="Loffler F."/>
        </authorList>
    </citation>
    <scope>NUCLEOTIDE SEQUENCE</scope>
</reference>
<keyword evidence="1" id="KW-1133">Transmembrane helix</keyword>